<dbReference type="InterPro" id="IPR052514">
    <property type="entry name" value="SAM-dependent_MTase"/>
</dbReference>
<gene>
    <name evidence="2" type="ORF">BJF92_02685</name>
</gene>
<evidence type="ECO:0000313" key="3">
    <source>
        <dbReference type="Proteomes" id="UP000186143"/>
    </source>
</evidence>
<dbReference type="PANTHER" id="PTHR34203">
    <property type="entry name" value="METHYLTRANSFERASE, FKBM FAMILY PROTEIN"/>
    <property type="match status" value="1"/>
</dbReference>
<dbReference type="Gene3D" id="3.40.50.150">
    <property type="entry name" value="Vaccinia Virus protein VP39"/>
    <property type="match status" value="1"/>
</dbReference>
<keyword evidence="2" id="KW-0489">Methyltransferase</keyword>
<dbReference type="NCBIfam" id="TIGR01444">
    <property type="entry name" value="fkbM_fam"/>
    <property type="match status" value="1"/>
</dbReference>
<dbReference type="InterPro" id="IPR029063">
    <property type="entry name" value="SAM-dependent_MTases_sf"/>
</dbReference>
<comment type="caution">
    <text evidence="2">The sequence shown here is derived from an EMBL/GenBank/DDBJ whole genome shotgun (WGS) entry which is preliminary data.</text>
</comment>
<name>A0A1Q9AC84_9HYPH</name>
<protein>
    <submittedName>
        <fullName evidence="2">Methyltransferase</fullName>
    </submittedName>
</protein>
<evidence type="ECO:0000313" key="2">
    <source>
        <dbReference type="EMBL" id="OLP52497.1"/>
    </source>
</evidence>
<keyword evidence="2" id="KW-0808">Transferase</keyword>
<dbReference type="EMBL" id="MKIO01000048">
    <property type="protein sequence ID" value="OLP52497.1"/>
    <property type="molecule type" value="Genomic_DNA"/>
</dbReference>
<evidence type="ECO:0000259" key="1">
    <source>
        <dbReference type="Pfam" id="PF05050"/>
    </source>
</evidence>
<dbReference type="STRING" id="1672749.BJF92_02685"/>
<dbReference type="Proteomes" id="UP000186143">
    <property type="component" value="Unassembled WGS sequence"/>
</dbReference>
<dbReference type="GO" id="GO:0032259">
    <property type="term" value="P:methylation"/>
    <property type="evidence" value="ECO:0007669"/>
    <property type="project" value="UniProtKB-KW"/>
</dbReference>
<feature type="domain" description="Methyltransferase FkbM" evidence="1">
    <location>
        <begin position="95"/>
        <end position="236"/>
    </location>
</feature>
<dbReference type="OrthoDB" id="8005974at2"/>
<dbReference type="Pfam" id="PF05050">
    <property type="entry name" value="Methyltransf_21"/>
    <property type="match status" value="1"/>
</dbReference>
<accession>A0A1Q9AC84</accession>
<proteinExistence type="predicted"/>
<reference evidence="2 3" key="1">
    <citation type="submission" date="2016-09" db="EMBL/GenBank/DDBJ databases">
        <title>Rhizobium sp. nov., a novel species isolated from the rice rhizosphere.</title>
        <authorList>
            <person name="Zhao J."/>
            <person name="Zhang X."/>
        </authorList>
    </citation>
    <scope>NUCLEOTIDE SEQUENCE [LARGE SCALE GENOMIC DNA]</scope>
    <source>
        <strain evidence="2 3">MH17</strain>
    </source>
</reference>
<dbReference type="RefSeq" id="WP_075637320.1">
    <property type="nucleotide sequence ID" value="NZ_MKIO01000048.1"/>
</dbReference>
<dbReference type="SUPFAM" id="SSF53335">
    <property type="entry name" value="S-adenosyl-L-methionine-dependent methyltransferases"/>
    <property type="match status" value="1"/>
</dbReference>
<dbReference type="GO" id="GO:0008168">
    <property type="term" value="F:methyltransferase activity"/>
    <property type="evidence" value="ECO:0007669"/>
    <property type="project" value="UniProtKB-KW"/>
</dbReference>
<organism evidence="2 3">
    <name type="scientific">Xaviernesmea rhizosphaerae</name>
    <dbReference type="NCBI Taxonomy" id="1672749"/>
    <lineage>
        <taxon>Bacteria</taxon>
        <taxon>Pseudomonadati</taxon>
        <taxon>Pseudomonadota</taxon>
        <taxon>Alphaproteobacteria</taxon>
        <taxon>Hyphomicrobiales</taxon>
        <taxon>Rhizobiaceae</taxon>
        <taxon>Rhizobium/Agrobacterium group</taxon>
        <taxon>Xaviernesmea</taxon>
    </lineage>
</organism>
<sequence>MKSFKRRLRKIRNRIARRLFDTRYGRELLVQGISPRVLSMTADCGDHRMTFSPHDYIGRKIYRKGHFERDHVDRLMAVLEARGLLRPETVLLELGGNIGTQTLYFALTGRFRQIVTVEPDPRNLAFLETNIRQNGFEGRIRVAPCAAGAEGGTLDFFQHAGNSGKSSALAAGGGTTRIAVPVKTVPEILTEAQVSVDAVGLVWMDIEGYEPAAIAAMEPLLARRTPIYLEFSPVFYGPAGAAALRDKLARHYENGLIFREDGRQEPVTIRALPVDEPQFDVLLLP</sequence>
<dbReference type="InterPro" id="IPR006342">
    <property type="entry name" value="FkbM_mtfrase"/>
</dbReference>
<dbReference type="AlphaFoldDB" id="A0A1Q9AC84"/>
<dbReference type="PANTHER" id="PTHR34203:SF15">
    <property type="entry name" value="SLL1173 PROTEIN"/>
    <property type="match status" value="1"/>
</dbReference>